<evidence type="ECO:0000313" key="1">
    <source>
        <dbReference type="EMBL" id="AYV78731.1"/>
    </source>
</evidence>
<accession>A0A3G4ZXK8</accession>
<reference evidence="1" key="1">
    <citation type="submission" date="2018-10" db="EMBL/GenBank/DDBJ databases">
        <title>Hidden diversity of soil giant viruses.</title>
        <authorList>
            <person name="Schulz F."/>
            <person name="Alteio L."/>
            <person name="Goudeau D."/>
            <person name="Ryan E.M."/>
            <person name="Malmstrom R.R."/>
            <person name="Blanchard J."/>
            <person name="Woyke T."/>
        </authorList>
    </citation>
    <scope>NUCLEOTIDE SEQUENCE</scope>
    <source>
        <strain evidence="1">EDV1</strain>
    </source>
</reference>
<dbReference type="EMBL" id="MK072093">
    <property type="protein sequence ID" value="AYV78731.1"/>
    <property type="molecule type" value="Genomic_DNA"/>
</dbReference>
<proteinExistence type="predicted"/>
<sequence>MKIIKAIKLFSFINLYMADQNFIKYNPYNYNKCQRDKFQILIKSLDKIELSINKRIEKNKIQINFLNNLMKETLTSYQIICKNLYAPGKPEPAKD</sequence>
<name>A0A3G4ZXK8_9VIRU</name>
<protein>
    <submittedName>
        <fullName evidence="1">Uncharacterized protein</fullName>
    </submittedName>
</protein>
<organism evidence="1">
    <name type="scientific">Edafosvirus sp</name>
    <dbReference type="NCBI Taxonomy" id="2487765"/>
    <lineage>
        <taxon>Viruses</taxon>
        <taxon>Varidnaviria</taxon>
        <taxon>Bamfordvirae</taxon>
        <taxon>Nucleocytoviricota</taxon>
        <taxon>Megaviricetes</taxon>
        <taxon>Imitervirales</taxon>
        <taxon>Mimiviridae</taxon>
        <taxon>Klosneuvirinae</taxon>
    </lineage>
</organism>
<gene>
    <name evidence="1" type="ORF">Edafosvirus28_4</name>
</gene>